<accession>A0A5C6FNS5</accession>
<protein>
    <submittedName>
        <fullName evidence="1">Uncharacterized protein</fullName>
    </submittedName>
</protein>
<gene>
    <name evidence="1" type="ORF">V7x_37620</name>
</gene>
<evidence type="ECO:0000313" key="1">
    <source>
        <dbReference type="EMBL" id="TWU62033.1"/>
    </source>
</evidence>
<proteinExistence type="predicted"/>
<organism evidence="1 2">
    <name type="scientific">Crateriforma conspicua</name>
    <dbReference type="NCBI Taxonomy" id="2527996"/>
    <lineage>
        <taxon>Bacteria</taxon>
        <taxon>Pseudomonadati</taxon>
        <taxon>Planctomycetota</taxon>
        <taxon>Planctomycetia</taxon>
        <taxon>Planctomycetales</taxon>
        <taxon>Planctomycetaceae</taxon>
        <taxon>Crateriforma</taxon>
    </lineage>
</organism>
<evidence type="ECO:0000313" key="2">
    <source>
        <dbReference type="Proteomes" id="UP000316476"/>
    </source>
</evidence>
<name>A0A5C6FNS5_9PLAN</name>
<dbReference type="EMBL" id="SJPZ01000002">
    <property type="protein sequence ID" value="TWU62033.1"/>
    <property type="molecule type" value="Genomic_DNA"/>
</dbReference>
<comment type="caution">
    <text evidence="1">The sequence shown here is derived from an EMBL/GenBank/DDBJ whole genome shotgun (WGS) entry which is preliminary data.</text>
</comment>
<dbReference type="Proteomes" id="UP000316476">
    <property type="component" value="Unassembled WGS sequence"/>
</dbReference>
<sequence>MAIGHQSRRSRAQLHPERLDIFVSMIAPVLAPGSEEFLSHRKTSITLIGSDRCSVSNAASHRDITRSRIKSAAGIPQHSGVGQTNNIRAFVNSCDQPLPRQIRVKSACCHISRTSECTVSNQIHRSRWVGAFARRYRHMERVQYQFRHRAWSRWCRRQTTGLAPFPCPLPWW</sequence>
<dbReference type="AlphaFoldDB" id="A0A5C6FNS5"/>
<reference evidence="1 2" key="1">
    <citation type="submission" date="2019-02" db="EMBL/GenBank/DDBJ databases">
        <title>Deep-cultivation of Planctomycetes and their phenomic and genomic characterization uncovers novel biology.</title>
        <authorList>
            <person name="Wiegand S."/>
            <person name="Jogler M."/>
            <person name="Boedeker C."/>
            <person name="Pinto D."/>
            <person name="Vollmers J."/>
            <person name="Rivas-Marin E."/>
            <person name="Kohn T."/>
            <person name="Peeters S.H."/>
            <person name="Heuer A."/>
            <person name="Rast P."/>
            <person name="Oberbeckmann S."/>
            <person name="Bunk B."/>
            <person name="Jeske O."/>
            <person name="Meyerdierks A."/>
            <person name="Storesund J.E."/>
            <person name="Kallscheuer N."/>
            <person name="Luecker S."/>
            <person name="Lage O.M."/>
            <person name="Pohl T."/>
            <person name="Merkel B.J."/>
            <person name="Hornburger P."/>
            <person name="Mueller R.-W."/>
            <person name="Bruemmer F."/>
            <person name="Labrenz M."/>
            <person name="Spormann A.M."/>
            <person name="Op Den Camp H."/>
            <person name="Overmann J."/>
            <person name="Amann R."/>
            <person name="Jetten M.S.M."/>
            <person name="Mascher T."/>
            <person name="Medema M.H."/>
            <person name="Devos D.P."/>
            <person name="Kaster A.-K."/>
            <person name="Ovreas L."/>
            <person name="Rohde M."/>
            <person name="Galperin M.Y."/>
            <person name="Jogler C."/>
        </authorList>
    </citation>
    <scope>NUCLEOTIDE SEQUENCE [LARGE SCALE GENOMIC DNA]</scope>
    <source>
        <strain evidence="1 2">V7</strain>
    </source>
</reference>